<comment type="caution">
    <text evidence="1">The sequence shown here is derived from an EMBL/GenBank/DDBJ whole genome shotgun (WGS) entry which is preliminary data.</text>
</comment>
<evidence type="ECO:0000313" key="1">
    <source>
        <dbReference type="EMBL" id="MFC5449711.1"/>
    </source>
</evidence>
<evidence type="ECO:0000313" key="2">
    <source>
        <dbReference type="Proteomes" id="UP001596044"/>
    </source>
</evidence>
<dbReference type="EMBL" id="JBHSMJ010000020">
    <property type="protein sequence ID" value="MFC5449711.1"/>
    <property type="molecule type" value="Genomic_DNA"/>
</dbReference>
<reference evidence="2" key="1">
    <citation type="journal article" date="2019" name="Int. J. Syst. Evol. Microbiol.">
        <title>The Global Catalogue of Microorganisms (GCM) 10K type strain sequencing project: providing services to taxonomists for standard genome sequencing and annotation.</title>
        <authorList>
            <consortium name="The Broad Institute Genomics Platform"/>
            <consortium name="The Broad Institute Genome Sequencing Center for Infectious Disease"/>
            <person name="Wu L."/>
            <person name="Ma J."/>
        </authorList>
    </citation>
    <scope>NUCLEOTIDE SEQUENCE [LARGE SCALE GENOMIC DNA]</scope>
    <source>
        <strain evidence="2">KACC 11904</strain>
    </source>
</reference>
<protein>
    <submittedName>
        <fullName evidence="1">Uncharacterized protein</fullName>
    </submittedName>
</protein>
<gene>
    <name evidence="1" type="ORF">ACFPOG_15680</name>
</gene>
<dbReference type="Proteomes" id="UP001596044">
    <property type="component" value="Unassembled WGS sequence"/>
</dbReference>
<sequence>MTLDRVTGYDALAIGNTSAIPNYSSFWREAGPLHPLHGAVGRCANWYLSNCSEEVGGGGTCSPGKPNWRAIVCTTWPETPL</sequence>
<dbReference type="RefSeq" id="WP_270877455.1">
    <property type="nucleotide sequence ID" value="NZ_JAQFVF010000002.1"/>
</dbReference>
<name>A0ABW0KA23_9BACL</name>
<organism evidence="1 2">
    <name type="scientific">Paenibacillus aestuarii</name>
    <dbReference type="NCBI Taxonomy" id="516965"/>
    <lineage>
        <taxon>Bacteria</taxon>
        <taxon>Bacillati</taxon>
        <taxon>Bacillota</taxon>
        <taxon>Bacilli</taxon>
        <taxon>Bacillales</taxon>
        <taxon>Paenibacillaceae</taxon>
        <taxon>Paenibacillus</taxon>
    </lineage>
</organism>
<accession>A0ABW0KA23</accession>
<proteinExistence type="predicted"/>
<keyword evidence="2" id="KW-1185">Reference proteome</keyword>